<name>A0A445MDE6_ENSVE</name>
<protein>
    <submittedName>
        <fullName evidence="1">Uncharacterized protein</fullName>
    </submittedName>
</protein>
<evidence type="ECO:0000313" key="1">
    <source>
        <dbReference type="EMBL" id="RZR72244.1"/>
    </source>
</evidence>
<reference evidence="1" key="1">
    <citation type="journal article" date="2018" name="Data Brief">
        <title>Genome sequence data from 17 accessions of Ensete ventricosum, a staple food crop for millions in Ethiopia.</title>
        <authorList>
            <person name="Yemataw Z."/>
            <person name="Muzemil S."/>
            <person name="Ambachew D."/>
            <person name="Tripathi L."/>
            <person name="Tesfaye K."/>
            <person name="Chala A."/>
            <person name="Farbos A."/>
            <person name="O'Neill P."/>
            <person name="Moore K."/>
            <person name="Grant M."/>
            <person name="Studholme D.J."/>
        </authorList>
    </citation>
    <scope>NUCLEOTIDE SEQUENCE [LARGE SCALE GENOMIC DNA]</scope>
    <source>
        <tissue evidence="1">Leaf</tissue>
    </source>
</reference>
<accession>A0A445MDE6</accession>
<sequence>MHMLCYPQVTRGDVQSGCLQVMPSSLLSPLNKIKIIIDGHRAPMRTSHLPSPTPFPILPPNSYPPMRAFGSGIRRRELPTVFRHSTPKDFACVHVIRSFCSLGTLDSIFSGGSRLPDAAVDELVTTSVDIGDGRRALCRQMHSGSFARRILVGEWPAGPARGASRRRSDKGVGAKLLEWPHVSLCGQRAIASLFFYLWETEVVVRHSPLRASLSLFRRPPDDRFLVPALLSDGREVNLGGGAHEMMWFDVTPRKAIPGSSGGRSSLLPPIALKQRTPFSLLGNEVTRHPYVSFDAGHRSGLGTAFMSLRPPTFCVPSSEHLPLIPSRMPPSVSSLHLWSPTVMTNRTGVLGVAPLRRSTSPKHLLCPIKPRRQKGYLLFDGRRAMTAATSPNALRRKAQTLQVAGPVGPRLT</sequence>
<proteinExistence type="predicted"/>
<dbReference type="Proteomes" id="UP000290560">
    <property type="component" value="Unassembled WGS sequence"/>
</dbReference>
<organism evidence="1">
    <name type="scientific">Ensete ventricosum</name>
    <name type="common">Abyssinian banana</name>
    <name type="synonym">Musa ensete</name>
    <dbReference type="NCBI Taxonomy" id="4639"/>
    <lineage>
        <taxon>Eukaryota</taxon>
        <taxon>Viridiplantae</taxon>
        <taxon>Streptophyta</taxon>
        <taxon>Embryophyta</taxon>
        <taxon>Tracheophyta</taxon>
        <taxon>Spermatophyta</taxon>
        <taxon>Magnoliopsida</taxon>
        <taxon>Liliopsida</taxon>
        <taxon>Zingiberales</taxon>
        <taxon>Musaceae</taxon>
        <taxon>Ensete</taxon>
    </lineage>
</organism>
<dbReference type="AlphaFoldDB" id="A0A445MDE6"/>
<gene>
    <name evidence="1" type="ORF">BHM03_00011633</name>
</gene>
<dbReference type="EMBL" id="KV875651">
    <property type="protein sequence ID" value="RZR72244.1"/>
    <property type="molecule type" value="Genomic_DNA"/>
</dbReference>